<organism evidence="3 4">
    <name type="scientific">Clavelina lepadiformis</name>
    <name type="common">Light-bulb sea squirt</name>
    <name type="synonym">Ascidia lepadiformis</name>
    <dbReference type="NCBI Taxonomy" id="159417"/>
    <lineage>
        <taxon>Eukaryota</taxon>
        <taxon>Metazoa</taxon>
        <taxon>Chordata</taxon>
        <taxon>Tunicata</taxon>
        <taxon>Ascidiacea</taxon>
        <taxon>Aplousobranchia</taxon>
        <taxon>Clavelinidae</taxon>
        <taxon>Clavelina</taxon>
    </lineage>
</organism>
<comment type="caution">
    <text evidence="3">The sequence shown here is derived from an EMBL/GenBank/DDBJ whole genome shotgun (WGS) entry which is preliminary data.</text>
</comment>
<dbReference type="PROSITE" id="PS00214">
    <property type="entry name" value="FABP"/>
    <property type="match status" value="1"/>
</dbReference>
<reference evidence="3 4" key="1">
    <citation type="submission" date="2024-02" db="EMBL/GenBank/DDBJ databases">
        <authorList>
            <person name="Daric V."/>
            <person name="Darras S."/>
        </authorList>
    </citation>
    <scope>NUCLEOTIDE SEQUENCE [LARGE SCALE GENOMIC DNA]</scope>
</reference>
<dbReference type="PANTHER" id="PTHR11955">
    <property type="entry name" value="FATTY ACID BINDING PROTEIN"/>
    <property type="match status" value="1"/>
</dbReference>
<accession>A0ABP0H607</accession>
<dbReference type="Pfam" id="PF14651">
    <property type="entry name" value="Lipocalin_7"/>
    <property type="match status" value="1"/>
</dbReference>
<dbReference type="PRINTS" id="PR00178">
    <property type="entry name" value="FATTYACIDBP"/>
</dbReference>
<dbReference type="InterPro" id="IPR000463">
    <property type="entry name" value="Fatty_acid-bd"/>
</dbReference>
<dbReference type="Proteomes" id="UP001642483">
    <property type="component" value="Unassembled WGS sequence"/>
</dbReference>
<protein>
    <recommendedName>
        <fullName evidence="2">Cytosolic fatty-acid binding proteins domain-containing protein</fullName>
    </recommendedName>
</protein>
<dbReference type="Gene3D" id="2.40.128.20">
    <property type="match status" value="1"/>
</dbReference>
<comment type="similarity">
    <text evidence="1">Belongs to the calycin superfamily. Fatty-acid binding protein (FABP) family.</text>
</comment>
<gene>
    <name evidence="3" type="ORF">CVLEPA_LOCUS31877</name>
</gene>
<proteinExistence type="inferred from homology"/>
<dbReference type="CDD" id="cd00742">
    <property type="entry name" value="FABP"/>
    <property type="match status" value="1"/>
</dbReference>
<keyword evidence="4" id="KW-1185">Reference proteome</keyword>
<evidence type="ECO:0000313" key="4">
    <source>
        <dbReference type="Proteomes" id="UP001642483"/>
    </source>
</evidence>
<name>A0ABP0H607_CLALP</name>
<feature type="domain" description="Cytosolic fatty-acid binding proteins" evidence="2">
    <location>
        <begin position="5"/>
        <end position="22"/>
    </location>
</feature>
<dbReference type="InterPro" id="IPR031259">
    <property type="entry name" value="ILBP"/>
</dbReference>
<dbReference type="InterPro" id="IPR012674">
    <property type="entry name" value="Calycin"/>
</dbReference>
<sequence length="130" mass="14260">MSFAGTWTLIGQEGYEEFMKLMGVPEQYIAAGKNAPVSLVIQQNGNKFSVETITGPQSWTDKFEIGLPATITGPGRKQMQTVVVMENGSMQGEYDVGGAKIKACRELNGDILYDILSVGDITFKRTFSRK</sequence>
<dbReference type="EMBL" id="CAWYQH010000174">
    <property type="protein sequence ID" value="CAK8698434.1"/>
    <property type="molecule type" value="Genomic_DNA"/>
</dbReference>
<dbReference type="SUPFAM" id="SSF50814">
    <property type="entry name" value="Lipocalins"/>
    <property type="match status" value="1"/>
</dbReference>
<evidence type="ECO:0000256" key="1">
    <source>
        <dbReference type="ARBA" id="ARBA00008390"/>
    </source>
</evidence>
<evidence type="ECO:0000259" key="2">
    <source>
        <dbReference type="PROSITE" id="PS00214"/>
    </source>
</evidence>
<evidence type="ECO:0000313" key="3">
    <source>
        <dbReference type="EMBL" id="CAK8698434.1"/>
    </source>
</evidence>